<organism evidence="1 2">
    <name type="scientific">Senna tora</name>
    <dbReference type="NCBI Taxonomy" id="362788"/>
    <lineage>
        <taxon>Eukaryota</taxon>
        <taxon>Viridiplantae</taxon>
        <taxon>Streptophyta</taxon>
        <taxon>Embryophyta</taxon>
        <taxon>Tracheophyta</taxon>
        <taxon>Spermatophyta</taxon>
        <taxon>Magnoliopsida</taxon>
        <taxon>eudicotyledons</taxon>
        <taxon>Gunneridae</taxon>
        <taxon>Pentapetalae</taxon>
        <taxon>rosids</taxon>
        <taxon>fabids</taxon>
        <taxon>Fabales</taxon>
        <taxon>Fabaceae</taxon>
        <taxon>Caesalpinioideae</taxon>
        <taxon>Cassia clade</taxon>
        <taxon>Senna</taxon>
    </lineage>
</organism>
<sequence>MPKSPDSNEPSLTSFTDLTHLHSSAMVVQKEQEEVIINYMNGLKKAKEKVAVEQQKGDTE</sequence>
<proteinExistence type="predicted"/>
<reference evidence="1" key="1">
    <citation type="submission" date="2020-09" db="EMBL/GenBank/DDBJ databases">
        <title>Genome-Enabled Discovery of Anthraquinone Biosynthesis in Senna tora.</title>
        <authorList>
            <person name="Kang S.-H."/>
            <person name="Pandey R.P."/>
            <person name="Lee C.-M."/>
            <person name="Sim J.-S."/>
            <person name="Jeong J.-T."/>
            <person name="Choi B.-S."/>
            <person name="Jung M."/>
            <person name="Ginzburg D."/>
            <person name="Zhao K."/>
            <person name="Won S.Y."/>
            <person name="Oh T.-J."/>
            <person name="Yu Y."/>
            <person name="Kim N.-H."/>
            <person name="Lee O.R."/>
            <person name="Lee T.-H."/>
            <person name="Bashyal P."/>
            <person name="Kim T.-S."/>
            <person name="Lee W.-H."/>
            <person name="Kawkins C."/>
            <person name="Kim C.-K."/>
            <person name="Kim J.S."/>
            <person name="Ahn B.O."/>
            <person name="Rhee S.Y."/>
            <person name="Sohng J.K."/>
        </authorList>
    </citation>
    <scope>NUCLEOTIDE SEQUENCE</scope>
    <source>
        <tissue evidence="1">Leaf</tissue>
    </source>
</reference>
<keyword evidence="2" id="KW-1185">Reference proteome</keyword>
<comment type="caution">
    <text evidence="1">The sequence shown here is derived from an EMBL/GenBank/DDBJ whole genome shotgun (WGS) entry which is preliminary data.</text>
</comment>
<evidence type="ECO:0000313" key="2">
    <source>
        <dbReference type="Proteomes" id="UP000634136"/>
    </source>
</evidence>
<name>A0A834TI55_9FABA</name>
<gene>
    <name evidence="1" type="ORF">G2W53_020787</name>
</gene>
<accession>A0A834TI55</accession>
<evidence type="ECO:0000313" key="1">
    <source>
        <dbReference type="EMBL" id="KAF7822643.1"/>
    </source>
</evidence>
<dbReference type="EMBL" id="JAAIUW010000007">
    <property type="protein sequence ID" value="KAF7822643.1"/>
    <property type="molecule type" value="Genomic_DNA"/>
</dbReference>
<dbReference type="Proteomes" id="UP000634136">
    <property type="component" value="Unassembled WGS sequence"/>
</dbReference>
<dbReference type="AlphaFoldDB" id="A0A834TI55"/>
<protein>
    <submittedName>
        <fullName evidence="1">Uncharacterized protein</fullName>
    </submittedName>
</protein>